<gene>
    <name evidence="8" type="ORF">I5677_03620</name>
</gene>
<accession>A0A8J7GXL9</accession>
<dbReference type="GO" id="GO:0016987">
    <property type="term" value="F:sigma factor activity"/>
    <property type="evidence" value="ECO:0007669"/>
    <property type="project" value="UniProtKB-KW"/>
</dbReference>
<dbReference type="PANTHER" id="PTHR43133">
    <property type="entry name" value="RNA POLYMERASE ECF-TYPE SIGMA FACTO"/>
    <property type="match status" value="1"/>
</dbReference>
<dbReference type="InterPro" id="IPR013325">
    <property type="entry name" value="RNA_pol_sigma_r2"/>
</dbReference>
<protein>
    <recommendedName>
        <fullName evidence="6">RNA polymerase sigma factor</fullName>
    </recommendedName>
</protein>
<sequence length="168" mass="20071">MSTEQYYEYLIDTYQNLVFTVCIKIVKDYFDAEDLAQETFLSAYQHLPTFNRQYEKAWLCRIATNKCLDFIKKSSRNTIPTEETFFIMQETNEPSPEENILDTEVKQQLYAQCNKLKKPYREVAIDYFYRELVATEIAQKTGRNLKTVQTQIYRAKTMLQKKYKKEAD</sequence>
<comment type="caution">
    <text evidence="8">The sequence shown here is derived from an EMBL/GenBank/DDBJ whole genome shotgun (WGS) entry which is preliminary data.</text>
</comment>
<dbReference type="SUPFAM" id="SSF88659">
    <property type="entry name" value="Sigma3 and sigma4 domains of RNA polymerase sigma factors"/>
    <property type="match status" value="1"/>
</dbReference>
<dbReference type="Gene3D" id="1.10.10.10">
    <property type="entry name" value="Winged helix-like DNA-binding domain superfamily/Winged helix DNA-binding domain"/>
    <property type="match status" value="1"/>
</dbReference>
<evidence type="ECO:0000256" key="2">
    <source>
        <dbReference type="ARBA" id="ARBA00023015"/>
    </source>
</evidence>
<evidence type="ECO:0000256" key="3">
    <source>
        <dbReference type="ARBA" id="ARBA00023082"/>
    </source>
</evidence>
<evidence type="ECO:0000313" key="8">
    <source>
        <dbReference type="EMBL" id="MBH1939984.1"/>
    </source>
</evidence>
<dbReference type="InterPro" id="IPR000838">
    <property type="entry name" value="RNA_pol_sigma70_ECF_CS"/>
</dbReference>
<dbReference type="SUPFAM" id="SSF88946">
    <property type="entry name" value="Sigma2 domain of RNA polymerase sigma factors"/>
    <property type="match status" value="1"/>
</dbReference>
<dbReference type="NCBIfam" id="TIGR02937">
    <property type="entry name" value="sigma70-ECF"/>
    <property type="match status" value="1"/>
</dbReference>
<evidence type="ECO:0000256" key="4">
    <source>
        <dbReference type="ARBA" id="ARBA00023125"/>
    </source>
</evidence>
<dbReference type="InterPro" id="IPR007627">
    <property type="entry name" value="RNA_pol_sigma70_r2"/>
</dbReference>
<dbReference type="InterPro" id="IPR039425">
    <property type="entry name" value="RNA_pol_sigma-70-like"/>
</dbReference>
<evidence type="ECO:0000313" key="9">
    <source>
        <dbReference type="Proteomes" id="UP000623269"/>
    </source>
</evidence>
<dbReference type="Pfam" id="PF04542">
    <property type="entry name" value="Sigma70_r2"/>
    <property type="match status" value="1"/>
</dbReference>
<comment type="similarity">
    <text evidence="1 6">Belongs to the sigma-70 factor family. ECF subfamily.</text>
</comment>
<dbReference type="RefSeq" id="WP_197660508.1">
    <property type="nucleotide sequence ID" value="NZ_JAEAGR010000003.1"/>
</dbReference>
<evidence type="ECO:0000256" key="6">
    <source>
        <dbReference type="RuleBase" id="RU000716"/>
    </source>
</evidence>
<dbReference type="Proteomes" id="UP000623269">
    <property type="component" value="Unassembled WGS sequence"/>
</dbReference>
<evidence type="ECO:0000256" key="1">
    <source>
        <dbReference type="ARBA" id="ARBA00010641"/>
    </source>
</evidence>
<dbReference type="Gene3D" id="1.10.1740.10">
    <property type="match status" value="1"/>
</dbReference>
<dbReference type="InterPro" id="IPR014284">
    <property type="entry name" value="RNA_pol_sigma-70_dom"/>
</dbReference>
<dbReference type="GO" id="GO:0003677">
    <property type="term" value="F:DNA binding"/>
    <property type="evidence" value="ECO:0007669"/>
    <property type="project" value="UniProtKB-KW"/>
</dbReference>
<dbReference type="AlphaFoldDB" id="A0A8J7GXL9"/>
<keyword evidence="2 6" id="KW-0805">Transcription regulation</keyword>
<dbReference type="GO" id="GO:0006352">
    <property type="term" value="P:DNA-templated transcription initiation"/>
    <property type="evidence" value="ECO:0007669"/>
    <property type="project" value="InterPro"/>
</dbReference>
<keyword evidence="3 6" id="KW-0731">Sigma factor</keyword>
<proteinExistence type="inferred from homology"/>
<feature type="domain" description="RNA polymerase sigma-70 region 2" evidence="7">
    <location>
        <begin position="10"/>
        <end position="76"/>
    </location>
</feature>
<evidence type="ECO:0000256" key="5">
    <source>
        <dbReference type="ARBA" id="ARBA00023163"/>
    </source>
</evidence>
<dbReference type="PROSITE" id="PS01063">
    <property type="entry name" value="SIGMA70_ECF"/>
    <property type="match status" value="1"/>
</dbReference>
<keyword evidence="4 6" id="KW-0238">DNA-binding</keyword>
<dbReference type="InterPro" id="IPR013324">
    <property type="entry name" value="RNA_pol_sigma_r3/r4-like"/>
</dbReference>
<name>A0A8J7GXL9_9FIRM</name>
<keyword evidence="5 6" id="KW-0804">Transcription</keyword>
<dbReference type="PANTHER" id="PTHR43133:SF60">
    <property type="entry name" value="RNA POLYMERASE SIGMA FACTOR SIGV"/>
    <property type="match status" value="1"/>
</dbReference>
<evidence type="ECO:0000259" key="7">
    <source>
        <dbReference type="Pfam" id="PF04542"/>
    </source>
</evidence>
<dbReference type="InterPro" id="IPR036388">
    <property type="entry name" value="WH-like_DNA-bd_sf"/>
</dbReference>
<reference evidence="8" key="1">
    <citation type="submission" date="2020-12" db="EMBL/GenBank/DDBJ databases">
        <title>M. sibirica DSM 26468T genome.</title>
        <authorList>
            <person name="Thieme N."/>
            <person name="Rettenmaier R."/>
            <person name="Zverlov V."/>
            <person name="Liebl W."/>
        </authorList>
    </citation>
    <scope>NUCLEOTIDE SEQUENCE</scope>
    <source>
        <strain evidence="8">DSM 26468</strain>
    </source>
</reference>
<organism evidence="8 9">
    <name type="scientific">Mobilitalea sibirica</name>
    <dbReference type="NCBI Taxonomy" id="1462919"/>
    <lineage>
        <taxon>Bacteria</taxon>
        <taxon>Bacillati</taxon>
        <taxon>Bacillota</taxon>
        <taxon>Clostridia</taxon>
        <taxon>Lachnospirales</taxon>
        <taxon>Lachnospiraceae</taxon>
        <taxon>Mobilitalea</taxon>
    </lineage>
</organism>
<keyword evidence="9" id="KW-1185">Reference proteome</keyword>
<dbReference type="EMBL" id="JAEAGR010000003">
    <property type="protein sequence ID" value="MBH1939984.1"/>
    <property type="molecule type" value="Genomic_DNA"/>
</dbReference>